<accession>A0ABR3JMN5</accession>
<reference evidence="2" key="1">
    <citation type="submission" date="2024-06" db="EMBL/GenBank/DDBJ databases">
        <title>Multi-omics analyses provide insights into the biosynthesis of the anticancer antibiotic pleurotin in Hohenbuehelia grisea.</title>
        <authorList>
            <person name="Weaver J.A."/>
            <person name="Alberti F."/>
        </authorList>
    </citation>
    <scope>NUCLEOTIDE SEQUENCE [LARGE SCALE GENOMIC DNA]</scope>
    <source>
        <strain evidence="2">T-177</strain>
    </source>
</reference>
<evidence type="ECO:0000313" key="1">
    <source>
        <dbReference type="EMBL" id="KAL0957079.1"/>
    </source>
</evidence>
<name>A0ABR3JMN5_9AGAR</name>
<protein>
    <submittedName>
        <fullName evidence="1">Uncharacterized protein</fullName>
    </submittedName>
</protein>
<gene>
    <name evidence="1" type="ORF">HGRIS_003176</name>
</gene>
<comment type="caution">
    <text evidence="1">The sequence shown here is derived from an EMBL/GenBank/DDBJ whole genome shotgun (WGS) entry which is preliminary data.</text>
</comment>
<sequence length="87" mass="9816">MCKQVLTHAYGVTGKKPTSNEAYIVKTKFNHHICTQFQVSGHGSCYPLEMDDKPDLKEGARCDSRNWPAIDKQVPNKVREVIAAKKK</sequence>
<evidence type="ECO:0000313" key="2">
    <source>
        <dbReference type="Proteomes" id="UP001556367"/>
    </source>
</evidence>
<dbReference type="EMBL" id="JASNQZ010000006">
    <property type="protein sequence ID" value="KAL0957079.1"/>
    <property type="molecule type" value="Genomic_DNA"/>
</dbReference>
<keyword evidence="2" id="KW-1185">Reference proteome</keyword>
<organism evidence="1 2">
    <name type="scientific">Hohenbuehelia grisea</name>
    <dbReference type="NCBI Taxonomy" id="104357"/>
    <lineage>
        <taxon>Eukaryota</taxon>
        <taxon>Fungi</taxon>
        <taxon>Dikarya</taxon>
        <taxon>Basidiomycota</taxon>
        <taxon>Agaricomycotina</taxon>
        <taxon>Agaricomycetes</taxon>
        <taxon>Agaricomycetidae</taxon>
        <taxon>Agaricales</taxon>
        <taxon>Pleurotineae</taxon>
        <taxon>Pleurotaceae</taxon>
        <taxon>Hohenbuehelia</taxon>
    </lineage>
</organism>
<dbReference type="Proteomes" id="UP001556367">
    <property type="component" value="Unassembled WGS sequence"/>
</dbReference>
<proteinExistence type="predicted"/>